<dbReference type="AlphaFoldDB" id="A0AAD8Y892"/>
<keyword evidence="2" id="KW-0472">Membrane</keyword>
<reference evidence="3" key="1">
    <citation type="submission" date="2023-06" db="EMBL/GenBank/DDBJ databases">
        <title>Survivors Of The Sea: Transcriptome response of Skeletonema marinoi to long-term dormancy.</title>
        <authorList>
            <person name="Pinder M.I.M."/>
            <person name="Kourtchenko O."/>
            <person name="Robertson E.K."/>
            <person name="Larsson T."/>
            <person name="Maumus F."/>
            <person name="Osuna-Cruz C.M."/>
            <person name="Vancaester E."/>
            <person name="Stenow R."/>
            <person name="Vandepoele K."/>
            <person name="Ploug H."/>
            <person name="Bruchert V."/>
            <person name="Godhe A."/>
            <person name="Topel M."/>
        </authorList>
    </citation>
    <scope>NUCLEOTIDE SEQUENCE</scope>
    <source>
        <strain evidence="3">R05AC</strain>
    </source>
</reference>
<feature type="compositionally biased region" description="Gly residues" evidence="1">
    <location>
        <begin position="408"/>
        <end position="434"/>
    </location>
</feature>
<name>A0AAD8Y892_9STRA</name>
<feature type="compositionally biased region" description="Acidic residues" evidence="1">
    <location>
        <begin position="482"/>
        <end position="492"/>
    </location>
</feature>
<feature type="transmembrane region" description="Helical" evidence="2">
    <location>
        <begin position="1047"/>
        <end position="1069"/>
    </location>
</feature>
<accession>A0AAD8Y892</accession>
<feature type="transmembrane region" description="Helical" evidence="2">
    <location>
        <begin position="979"/>
        <end position="1000"/>
    </location>
</feature>
<feature type="transmembrane region" description="Helical" evidence="2">
    <location>
        <begin position="938"/>
        <end position="967"/>
    </location>
</feature>
<gene>
    <name evidence="3" type="ORF">QTG54_007795</name>
</gene>
<dbReference type="EMBL" id="JATAAI010000013">
    <property type="protein sequence ID" value="KAK1741317.1"/>
    <property type="molecule type" value="Genomic_DNA"/>
</dbReference>
<dbReference type="Proteomes" id="UP001224775">
    <property type="component" value="Unassembled WGS sequence"/>
</dbReference>
<keyword evidence="2" id="KW-1133">Transmembrane helix</keyword>
<comment type="caution">
    <text evidence="3">The sequence shown here is derived from an EMBL/GenBank/DDBJ whole genome shotgun (WGS) entry which is preliminary data.</text>
</comment>
<evidence type="ECO:0000313" key="4">
    <source>
        <dbReference type="Proteomes" id="UP001224775"/>
    </source>
</evidence>
<feature type="compositionally biased region" description="Acidic residues" evidence="1">
    <location>
        <begin position="245"/>
        <end position="254"/>
    </location>
</feature>
<feature type="compositionally biased region" description="Low complexity" evidence="1">
    <location>
        <begin position="157"/>
        <end position="177"/>
    </location>
</feature>
<feature type="region of interest" description="Disordered" evidence="1">
    <location>
        <begin position="202"/>
        <end position="533"/>
    </location>
</feature>
<feature type="region of interest" description="Disordered" evidence="1">
    <location>
        <begin position="1"/>
        <end position="184"/>
    </location>
</feature>
<feature type="compositionally biased region" description="Gly residues" evidence="1">
    <location>
        <begin position="523"/>
        <end position="533"/>
    </location>
</feature>
<evidence type="ECO:0000256" key="1">
    <source>
        <dbReference type="SAM" id="MobiDB-lite"/>
    </source>
</evidence>
<evidence type="ECO:0000313" key="3">
    <source>
        <dbReference type="EMBL" id="KAK1741317.1"/>
    </source>
</evidence>
<protein>
    <submittedName>
        <fullName evidence="3">Uncharacterized protein</fullName>
    </submittedName>
</protein>
<feature type="compositionally biased region" description="Low complexity" evidence="1">
    <location>
        <begin position="81"/>
        <end position="94"/>
    </location>
</feature>
<feature type="compositionally biased region" description="Acidic residues" evidence="1">
    <location>
        <begin position="457"/>
        <end position="475"/>
    </location>
</feature>
<feature type="compositionally biased region" description="Basic and acidic residues" evidence="1">
    <location>
        <begin position="145"/>
        <end position="156"/>
    </location>
</feature>
<feature type="compositionally biased region" description="Acidic residues" evidence="1">
    <location>
        <begin position="266"/>
        <end position="279"/>
    </location>
</feature>
<sequence>MENNNQQPPPPNNHRWVSLPNDAERQRGDDNDNGSDTLALIDFPRGDAFLPPGAVAPSRRIVHARRPPQSNNNGAGGDNSAGGANNNAAPSSSSRRIVFDFGSGGTANNNPPPVFSFGNNNNHTNTGITNNNAPPRPSTNSNGPAHDRSMRERRWDNIANNAPNNNNNGSPRLYNRNGVPQNPMTNETRQLLAQLAQQLPGLLPPMRNDVPPLEERDDSTNSSPSDDEGSMPPLEDIPHLNNQNNDDDDDDSSEDMPQLLGRGNADSDDNTTNDDDTDDNMPNLVIRDDSSPSTINTNHNNDSDIDDDDSMPPLEDFNGNNNNHQGGGGNNQNRFAALNNDDDSSDNNSSSSSSAASSIPPLMNRNGSTDEDSSSSEEEEDGGAPQPPRFVVGGTGGGGGRINRNARRGGGGGGGRPLRGGGVGGNNNNQGGGQNNDSTLARMIRNGQIIPGGGGGDVEEEEEEEDLSDIDDDDDDRIHVMDEEEEDDDEGEQGNNDRRGDGDDGGMPPGFRRFMEDMAGFPTGRGGGGGGGGGGMFGGMAPPGFPGFMMGGGGGRGGPGGDDDDFPPFVPPFLRNIINMQPGGGGGNDRNRNGNGRQRRLNTIIKPDGDDSGDEYTDSEEENFDGVCTGASRCAACFRADDQTDVWRRLVTLPCCGTDGKEESSSTRFCAACMLRMATVTRSDEPGATGEYDRWDDERYEYPVKKFYSKDNVETESRRFIECPRCRNLLLVKMMGLKLIPSDDDTDDEDACDCSDCVAERRERRANRPKTKSAVDITITKPPFKLKSWYIGRRKGIAKLLWRLIYFNHGFINLDALGGEEQETNVLKLITWGVLQRVPGKNNGNIYQMDKKEQALLAPLFRLPKNASDKDTEREKELYAGTMMDTLCASYQFLKAFRIDRSLRMLNQLGVQILSAMGQLPRLPLSRGQAIAVTALNIYLISMILQLSIVLFVYLFLFIAVGSGVCYGVRRSKKAKLELWQQGCIVLGVYGLGVTCYAVIRKISFAMLYGLVFPKAVSLLQSIHRPILRTIDASVDTLLGFLPKVGAVFQTPVTCLVVPFVSVGLYAGVKALVGSTKGS</sequence>
<feature type="compositionally biased region" description="Acidic residues" evidence="1">
    <location>
        <begin position="610"/>
        <end position="620"/>
    </location>
</feature>
<organism evidence="3 4">
    <name type="scientific">Skeletonema marinoi</name>
    <dbReference type="NCBI Taxonomy" id="267567"/>
    <lineage>
        <taxon>Eukaryota</taxon>
        <taxon>Sar</taxon>
        <taxon>Stramenopiles</taxon>
        <taxon>Ochrophyta</taxon>
        <taxon>Bacillariophyta</taxon>
        <taxon>Coscinodiscophyceae</taxon>
        <taxon>Thalassiosirophycidae</taxon>
        <taxon>Thalassiosirales</taxon>
        <taxon>Skeletonemataceae</taxon>
        <taxon>Skeletonema</taxon>
        <taxon>Skeletonema marinoi-dohrnii complex</taxon>
    </lineage>
</organism>
<proteinExistence type="predicted"/>
<feature type="compositionally biased region" description="Low complexity" evidence="1">
    <location>
        <begin position="346"/>
        <end position="358"/>
    </location>
</feature>
<keyword evidence="4" id="KW-1185">Reference proteome</keyword>
<feature type="compositionally biased region" description="Low complexity" evidence="1">
    <location>
        <begin position="119"/>
        <end position="132"/>
    </location>
</feature>
<evidence type="ECO:0000256" key="2">
    <source>
        <dbReference type="SAM" id="Phobius"/>
    </source>
</evidence>
<feature type="compositionally biased region" description="Acidic residues" evidence="1">
    <location>
        <begin position="369"/>
        <end position="382"/>
    </location>
</feature>
<feature type="region of interest" description="Disordered" evidence="1">
    <location>
        <begin position="578"/>
        <end position="620"/>
    </location>
</feature>
<keyword evidence="2" id="KW-0812">Transmembrane</keyword>